<keyword evidence="1" id="KW-0472">Membrane</keyword>
<feature type="transmembrane region" description="Helical" evidence="1">
    <location>
        <begin position="12"/>
        <end position="32"/>
    </location>
</feature>
<dbReference type="AlphaFoldDB" id="A0A1H6MKS8"/>
<evidence type="ECO:0000313" key="2">
    <source>
        <dbReference type="EMBL" id="SEI02344.1"/>
    </source>
</evidence>
<dbReference type="STRING" id="1159016.SAMN02927937_02802"/>
<dbReference type="InterPro" id="IPR021354">
    <property type="entry name" value="DUF2975"/>
</dbReference>
<organism evidence="2 3">
    <name type="scientific">Paenimyroides marinum</name>
    <dbReference type="NCBI Taxonomy" id="1159016"/>
    <lineage>
        <taxon>Bacteria</taxon>
        <taxon>Pseudomonadati</taxon>
        <taxon>Bacteroidota</taxon>
        <taxon>Flavobacteriia</taxon>
        <taxon>Flavobacteriales</taxon>
        <taxon>Flavobacteriaceae</taxon>
        <taxon>Paenimyroides</taxon>
    </lineage>
</organism>
<evidence type="ECO:0000256" key="1">
    <source>
        <dbReference type="SAM" id="Phobius"/>
    </source>
</evidence>
<feature type="transmembrane region" description="Helical" evidence="1">
    <location>
        <begin position="137"/>
        <end position="157"/>
    </location>
</feature>
<dbReference type="PROSITE" id="PS51257">
    <property type="entry name" value="PROKAR_LIPOPROTEIN"/>
    <property type="match status" value="1"/>
</dbReference>
<keyword evidence="1" id="KW-0812">Transmembrane</keyword>
<dbReference type="RefSeq" id="WP_091102612.1">
    <property type="nucleotide sequence ID" value="NZ_FNXE01000065.1"/>
</dbReference>
<dbReference type="Pfam" id="PF11188">
    <property type="entry name" value="DUF2975"/>
    <property type="match status" value="1"/>
</dbReference>
<name>A0A1H6MKS8_9FLAO</name>
<keyword evidence="1" id="KW-1133">Transmembrane helix</keyword>
<dbReference type="EMBL" id="FNXE01000065">
    <property type="protein sequence ID" value="SEI02344.1"/>
    <property type="molecule type" value="Genomic_DNA"/>
</dbReference>
<reference evidence="2 3" key="1">
    <citation type="submission" date="2016-10" db="EMBL/GenBank/DDBJ databases">
        <authorList>
            <person name="de Groot N.N."/>
        </authorList>
    </citation>
    <scope>NUCLEOTIDE SEQUENCE [LARGE SCALE GENOMIC DNA]</scope>
    <source>
        <strain evidence="2 3">CGMCC 1.10825</strain>
    </source>
</reference>
<protein>
    <recommendedName>
        <fullName evidence="4">DUF2975 domain-containing protein</fullName>
    </recommendedName>
</protein>
<accession>A0A1H6MKS8</accession>
<feature type="transmembrane region" description="Helical" evidence="1">
    <location>
        <begin position="61"/>
        <end position="81"/>
    </location>
</feature>
<sequence length="182" mass="21566">MKYKITSWLFSYFIIILIGISLISCFELFVVFSETVEPSEYNLFINQVLVQGTAVSFFQKILIIIYSVCFLMVIYPIRLFIKTLEYFEQNNFFNPVVFKNFKSIAYFFLLMSIPIAVTEAVFYFYNMIEDSKPILFFINPFSFMGINIVIGMFFLFVNNLLLKIQKYQNENTKLKQENDLTI</sequence>
<gene>
    <name evidence="2" type="ORF">SAMN02927937_02802</name>
</gene>
<keyword evidence="3" id="KW-1185">Reference proteome</keyword>
<evidence type="ECO:0000313" key="3">
    <source>
        <dbReference type="Proteomes" id="UP000199634"/>
    </source>
</evidence>
<feature type="transmembrane region" description="Helical" evidence="1">
    <location>
        <begin position="104"/>
        <end position="125"/>
    </location>
</feature>
<proteinExistence type="predicted"/>
<evidence type="ECO:0008006" key="4">
    <source>
        <dbReference type="Google" id="ProtNLM"/>
    </source>
</evidence>
<dbReference type="Proteomes" id="UP000199634">
    <property type="component" value="Unassembled WGS sequence"/>
</dbReference>